<evidence type="ECO:0000313" key="3">
    <source>
        <dbReference type="Proteomes" id="UP000202743"/>
    </source>
</evidence>
<reference evidence="2 3" key="1">
    <citation type="journal article" date="2015" name="PLoS ONE">
        <title>Lysis to Kill: Evaluation of the Lytic Abilities, and Genomics of Nine Bacteriophages Infective for Gordonia spp. and Their Potential Use in Activated Sludge Foam Biocontrol.</title>
        <authorList>
            <person name="Dyson Z.A."/>
            <person name="Tucci J."/>
            <person name="Seviour R.J."/>
            <person name="Petrovski S."/>
        </authorList>
    </citation>
    <scope>NUCLEOTIDE SEQUENCE [LARGE SCALE GENOMIC DNA]</scope>
</reference>
<organism evidence="2 3">
    <name type="scientific">Gordonia phage GMA7</name>
    <dbReference type="NCBI Taxonomy" id="1647286"/>
    <lineage>
        <taxon>Viruses</taxon>
        <taxon>Duplodnaviria</taxon>
        <taxon>Heunggongvirae</taxon>
        <taxon>Uroviricota</taxon>
        <taxon>Caudoviricetes</taxon>
        <taxon>Getseptimavirus</taxon>
        <taxon>Getseptimavirus GMA7</taxon>
    </lineage>
</organism>
<feature type="region of interest" description="Disordered" evidence="1">
    <location>
        <begin position="22"/>
        <end position="46"/>
    </location>
</feature>
<sequence length="312" mass="33228">MSRTDIFDQTDDVTDVDFVTEEAQVPAEPVADKSDEQAAKDAEHMPAVESFKQVVDGAVEASDPSTGTVSEADLDAISQAYRAVNGGIKYKNLAKNYVQDGMKAALDGREYQKAVAFNEISDKLIVTKAEPKPAAPKVDPKIAYGERVAALELAKELLEERATEEVEGFEVPSTTSAFDQAQAYLDWQESDDEDKGEAPELDGLATAAVKLFNGKGLGKRGTRAATGTRSSYTGTRRDVAAHISSAFEGLAPGEFLTVSQIVNHTSEEYGDDHPSSGAISARLFPKGDAANCTIEGIIPGYSDEQVKGAAKA</sequence>
<accession>A0A0K0N6Z2</accession>
<evidence type="ECO:0000256" key="1">
    <source>
        <dbReference type="SAM" id="MobiDB-lite"/>
    </source>
</evidence>
<dbReference type="EMBL" id="KR063278">
    <property type="protein sequence ID" value="AKJ72518.1"/>
    <property type="molecule type" value="Genomic_DNA"/>
</dbReference>
<proteinExistence type="predicted"/>
<dbReference type="OrthoDB" id="13218at10239"/>
<dbReference type="GeneID" id="26517441"/>
<feature type="compositionally biased region" description="Basic and acidic residues" evidence="1">
    <location>
        <begin position="30"/>
        <end position="46"/>
    </location>
</feature>
<dbReference type="RefSeq" id="YP_009189218.1">
    <property type="nucleotide sequence ID" value="NC_028673.1"/>
</dbReference>
<gene>
    <name evidence="2" type="ORF">GMA7_81</name>
</gene>
<keyword evidence="3" id="KW-1185">Reference proteome</keyword>
<dbReference type="Proteomes" id="UP000202743">
    <property type="component" value="Segment"/>
</dbReference>
<dbReference type="KEGG" id="vg:26517441"/>
<name>A0A0K0N6Z2_9CAUD</name>
<evidence type="ECO:0000313" key="2">
    <source>
        <dbReference type="EMBL" id="AKJ72518.1"/>
    </source>
</evidence>
<protein>
    <submittedName>
        <fullName evidence="2">Uncharacterized protein</fullName>
    </submittedName>
</protein>